<dbReference type="RefSeq" id="WP_015026248.1">
    <property type="nucleotide sequence ID" value="NC_018742.1"/>
</dbReference>
<feature type="domain" description="Lipid/polyisoprenoid-binding YceI-like" evidence="1">
    <location>
        <begin position="25"/>
        <end position="185"/>
    </location>
</feature>
<dbReference type="Gene3D" id="2.40.128.110">
    <property type="entry name" value="Lipid/polyisoprenoid-binding, YceI-like"/>
    <property type="match status" value="1"/>
</dbReference>
<reference evidence="2 3" key="1">
    <citation type="submission" date="2011-07" db="EMBL/GenBank/DDBJ databases">
        <title>The complete genome of plasmid 1 of Emticicia oligotrophica DSM 17448.</title>
        <authorList>
            <consortium name="US DOE Joint Genome Institute (JGI-PGF)"/>
            <person name="Lucas S."/>
            <person name="Han J."/>
            <person name="Lapidus A."/>
            <person name="Bruce D."/>
            <person name="Goodwin L."/>
            <person name="Pitluck S."/>
            <person name="Peters L."/>
            <person name="Kyrpides N."/>
            <person name="Mavromatis K."/>
            <person name="Ivanova N."/>
            <person name="Ovchinnikova G."/>
            <person name="Teshima H."/>
            <person name="Detter J.C."/>
            <person name="Tapia R."/>
            <person name="Han C."/>
            <person name="Land M."/>
            <person name="Hauser L."/>
            <person name="Markowitz V."/>
            <person name="Cheng J.-F."/>
            <person name="Hugenholtz P."/>
            <person name="Woyke T."/>
            <person name="Wu D."/>
            <person name="Tindall B."/>
            <person name="Pomrenke H."/>
            <person name="Brambilla E."/>
            <person name="Klenk H.-P."/>
            <person name="Eisen J.A."/>
        </authorList>
    </citation>
    <scope>NUCLEOTIDE SEQUENCE [LARGE SCALE GENOMIC DNA]</scope>
    <source>
        <strain evidence="3">DSM 17448 / GPTSA100-15</strain>
        <plasmid evidence="2 3">pEMTOL01</plasmid>
    </source>
</reference>
<dbReference type="PANTHER" id="PTHR34406:SF1">
    <property type="entry name" value="PROTEIN YCEI"/>
    <property type="match status" value="1"/>
</dbReference>
<accession>A0ABM5N7J6</accession>
<dbReference type="SMART" id="SM00867">
    <property type="entry name" value="YceI"/>
    <property type="match status" value="1"/>
</dbReference>
<keyword evidence="3" id="KW-1185">Reference proteome</keyword>
<dbReference type="EMBL" id="CP002962">
    <property type="protein sequence ID" value="AFK05502.1"/>
    <property type="molecule type" value="Genomic_DNA"/>
</dbReference>
<evidence type="ECO:0000313" key="2">
    <source>
        <dbReference type="EMBL" id="AFK05502.1"/>
    </source>
</evidence>
<protein>
    <submittedName>
        <fullName evidence="2">YceI family protein</fullName>
    </submittedName>
</protein>
<dbReference type="InterPro" id="IPR007372">
    <property type="entry name" value="Lipid/polyisoprenoid-bd_YceI"/>
</dbReference>
<gene>
    <name evidence="2" type="ordered locus">Emtol_0231</name>
</gene>
<geneLocation type="plasmid" evidence="2 3">
    <name>pEMTOL01</name>
</geneLocation>
<dbReference type="InterPro" id="IPR036761">
    <property type="entry name" value="TTHA0802/YceI-like_sf"/>
</dbReference>
<dbReference type="Pfam" id="PF04264">
    <property type="entry name" value="YceI"/>
    <property type="match status" value="1"/>
</dbReference>
<name>A0ABM5N7J6_EMTOG</name>
<keyword evidence="2" id="KW-0614">Plasmid</keyword>
<sequence length="187" mass="20640">MKRIINLTFVALTIISMSSFILAGKLVSNKTHIKFFSHTPAEDIEANNYKAVSTIEPSTGDVVFSVPMQSFEFEKALMQKHYNSDKFLDTKQFPKAKLVGKITNLSDIHFDKDGTYNANIKGELTIKDKTNPIDEKGTVIVKGGVISVNSKFNITLAQYGVSFEKGKPSTNIGKSVEVTVHAEYAAE</sequence>
<evidence type="ECO:0000313" key="3">
    <source>
        <dbReference type="Proteomes" id="UP000002875"/>
    </source>
</evidence>
<proteinExistence type="predicted"/>
<evidence type="ECO:0000259" key="1">
    <source>
        <dbReference type="SMART" id="SM00867"/>
    </source>
</evidence>
<organism evidence="2 3">
    <name type="scientific">Emticicia oligotrophica (strain DSM 17448 / CIP 109782 / MTCC 6937 / GPTSA100-15)</name>
    <dbReference type="NCBI Taxonomy" id="929562"/>
    <lineage>
        <taxon>Bacteria</taxon>
        <taxon>Pseudomonadati</taxon>
        <taxon>Bacteroidota</taxon>
        <taxon>Cytophagia</taxon>
        <taxon>Cytophagales</taxon>
        <taxon>Leadbetterellaceae</taxon>
        <taxon>Emticicia</taxon>
    </lineage>
</organism>
<dbReference type="Proteomes" id="UP000002875">
    <property type="component" value="Plasmid pEMTOL01"/>
</dbReference>
<dbReference type="SUPFAM" id="SSF101874">
    <property type="entry name" value="YceI-like"/>
    <property type="match status" value="1"/>
</dbReference>
<dbReference type="PANTHER" id="PTHR34406">
    <property type="entry name" value="PROTEIN YCEI"/>
    <property type="match status" value="1"/>
</dbReference>